<evidence type="ECO:0000313" key="2">
    <source>
        <dbReference type="EMBL" id="CEJ56749.1"/>
    </source>
</evidence>
<reference evidence="3" key="1">
    <citation type="journal article" date="2015" name="Genome Announc.">
        <title>Draft genome sequence of the fungus Penicillium brasilianum MG11.</title>
        <authorList>
            <person name="Horn F."/>
            <person name="Linde J."/>
            <person name="Mattern D.J."/>
            <person name="Walther G."/>
            <person name="Guthke R."/>
            <person name="Brakhage A.A."/>
            <person name="Valiante V."/>
        </authorList>
    </citation>
    <scope>NUCLEOTIDE SEQUENCE [LARGE SCALE GENOMIC DNA]</scope>
    <source>
        <strain evidence="3">MG11</strain>
    </source>
</reference>
<sequence length="277" mass="30949">MASAYELEPWCVTDAVGQETEGLVPIVAHEELHPSFMTGSNDFPFTVQGDLDPWMVEQVGWNHNAHGQFAKVVEHQRYPQSWVEAGLTIHSAGGKWENWEDSSRVYDQQRLYPDPLAQEAERERWSSLMATQRALFMTPPVQPAAFPNFPGSPISDPCGTPETSNASFGLWEADQDSEDMQSSRSPDSPHTHATMPDRLAYAHSSHHLEEEEYPTTLEMPDGSTRRTSNWLPVDASAGFTIGADQLGPAQGEHEMHNFHDMQGAFIPADPIGWTYNQ</sequence>
<dbReference type="OrthoDB" id="4509688at2759"/>
<name>A0A0F7TJI4_PENBI</name>
<evidence type="ECO:0000256" key="1">
    <source>
        <dbReference type="SAM" id="MobiDB-lite"/>
    </source>
</evidence>
<proteinExistence type="predicted"/>
<keyword evidence="3" id="KW-1185">Reference proteome</keyword>
<organism evidence="2 3">
    <name type="scientific">Penicillium brasilianum</name>
    <dbReference type="NCBI Taxonomy" id="104259"/>
    <lineage>
        <taxon>Eukaryota</taxon>
        <taxon>Fungi</taxon>
        <taxon>Dikarya</taxon>
        <taxon>Ascomycota</taxon>
        <taxon>Pezizomycotina</taxon>
        <taxon>Eurotiomycetes</taxon>
        <taxon>Eurotiomycetidae</taxon>
        <taxon>Eurotiales</taxon>
        <taxon>Aspergillaceae</taxon>
        <taxon>Penicillium</taxon>
    </lineage>
</organism>
<protein>
    <submittedName>
        <fullName evidence="2">Uncharacterized protein</fullName>
    </submittedName>
</protein>
<dbReference type="EMBL" id="CDHK01000002">
    <property type="protein sequence ID" value="CEJ56749.1"/>
    <property type="molecule type" value="Genomic_DNA"/>
</dbReference>
<dbReference type="Proteomes" id="UP000042958">
    <property type="component" value="Unassembled WGS sequence"/>
</dbReference>
<accession>A0A0F7TJI4</accession>
<gene>
    <name evidence="2" type="ORF">PMG11_02947</name>
</gene>
<evidence type="ECO:0000313" key="3">
    <source>
        <dbReference type="Proteomes" id="UP000042958"/>
    </source>
</evidence>
<dbReference type="AlphaFoldDB" id="A0A0F7TJI4"/>
<feature type="region of interest" description="Disordered" evidence="1">
    <location>
        <begin position="174"/>
        <end position="194"/>
    </location>
</feature>